<evidence type="ECO:0000256" key="1">
    <source>
        <dbReference type="ARBA" id="ARBA00004323"/>
    </source>
</evidence>
<dbReference type="InterPro" id="IPR027417">
    <property type="entry name" value="P-loop_NTPase"/>
</dbReference>
<comment type="subcellular location">
    <subcellularLocation>
        <location evidence="1">Golgi apparatus membrane</location>
        <topology evidence="1">Single-pass type II membrane protein</topology>
    </subcellularLocation>
</comment>
<dbReference type="GO" id="GO:0008146">
    <property type="term" value="F:sulfotransferase activity"/>
    <property type="evidence" value="ECO:0007669"/>
    <property type="project" value="InterPro"/>
</dbReference>
<keyword evidence="5" id="KW-1133">Transmembrane helix</keyword>
<proteinExistence type="predicted"/>
<evidence type="ECO:0000313" key="10">
    <source>
        <dbReference type="Proteomes" id="UP000694845"/>
    </source>
</evidence>
<keyword evidence="10" id="KW-1185">Reference proteome</keyword>
<dbReference type="PANTHER" id="PTHR12129:SF15">
    <property type="entry name" value="URONYL 2-SULFOTRANSFERASE"/>
    <property type="match status" value="1"/>
</dbReference>
<feature type="compositionally biased region" description="Basic and acidic residues" evidence="9">
    <location>
        <begin position="58"/>
        <end position="93"/>
    </location>
</feature>
<feature type="region of interest" description="Disordered" evidence="9">
    <location>
        <begin position="41"/>
        <end position="102"/>
    </location>
</feature>
<evidence type="ECO:0000256" key="3">
    <source>
        <dbReference type="ARBA" id="ARBA00022692"/>
    </source>
</evidence>
<evidence type="ECO:0000256" key="5">
    <source>
        <dbReference type="ARBA" id="ARBA00022989"/>
    </source>
</evidence>
<evidence type="ECO:0000256" key="7">
    <source>
        <dbReference type="ARBA" id="ARBA00023136"/>
    </source>
</evidence>
<dbReference type="Proteomes" id="UP000694845">
    <property type="component" value="Unplaced"/>
</dbReference>
<dbReference type="KEGG" id="aplc:110975348"/>
<protein>
    <submittedName>
        <fullName evidence="11">Uronyl 2-sulfotransferase-like</fullName>
    </submittedName>
</protein>
<evidence type="ECO:0000256" key="9">
    <source>
        <dbReference type="SAM" id="MobiDB-lite"/>
    </source>
</evidence>
<name>A0A8B7XTY2_ACAPL</name>
<sequence>MRCTTRLVLVASLLAVALIVHVFISKHLGAGDRSKPLERQLHKADRSEGGHTAQTHVKTTESEKRGAAQPKIDRRPNTDDKLEQETIRTEDKQPVQADQSVSEEKVADELHVLYRKLRTDPAAVTKDLMLAQKLTFIRIAMCGSQSLINPMATVGKRNIPSLILTMVPDNITKSRGEAHPYTEKLIFEYLYRYPIPYLSVGGHRYVNFRKYGDFQPISFTVFADPVERFTKMFYLIRKLYIMNKRKGIQSADNLRLGPKARNTTLQRCATLLDKSRNDARQSRAIQRKYCGFELSSLALVMCGEDKRCSRHDATNYTLQEALRNLDDFLVVGFADDLDNTVRVMERLLPLYLRGYRQEFVDQFQTTEKKIHSLEVTNKLRRFLETDYVLYDEARKRFGKLKKEVNIG</sequence>
<dbReference type="AlphaFoldDB" id="A0A8B7XTY2"/>
<dbReference type="Gene3D" id="3.40.50.300">
    <property type="entry name" value="P-loop containing nucleotide triphosphate hydrolases"/>
    <property type="match status" value="1"/>
</dbReference>
<gene>
    <name evidence="11" type="primary">LOC110975348</name>
</gene>
<evidence type="ECO:0000256" key="4">
    <source>
        <dbReference type="ARBA" id="ARBA00022968"/>
    </source>
</evidence>
<reference evidence="11" key="1">
    <citation type="submission" date="2025-08" db="UniProtKB">
        <authorList>
            <consortium name="RefSeq"/>
        </authorList>
    </citation>
    <scope>IDENTIFICATION</scope>
</reference>
<evidence type="ECO:0000256" key="2">
    <source>
        <dbReference type="ARBA" id="ARBA00022679"/>
    </source>
</evidence>
<evidence type="ECO:0000256" key="6">
    <source>
        <dbReference type="ARBA" id="ARBA00023034"/>
    </source>
</evidence>
<keyword evidence="3" id="KW-0812">Transmembrane</keyword>
<keyword evidence="4" id="KW-0735">Signal-anchor</keyword>
<keyword evidence="6" id="KW-0333">Golgi apparatus</keyword>
<organism evidence="10 11">
    <name type="scientific">Acanthaster planci</name>
    <name type="common">Crown-of-thorns starfish</name>
    <dbReference type="NCBI Taxonomy" id="133434"/>
    <lineage>
        <taxon>Eukaryota</taxon>
        <taxon>Metazoa</taxon>
        <taxon>Echinodermata</taxon>
        <taxon>Eleutherozoa</taxon>
        <taxon>Asterozoa</taxon>
        <taxon>Asteroidea</taxon>
        <taxon>Valvatacea</taxon>
        <taxon>Valvatida</taxon>
        <taxon>Acanthasteridae</taxon>
        <taxon>Acanthaster</taxon>
    </lineage>
</organism>
<dbReference type="PANTHER" id="PTHR12129">
    <property type="entry name" value="HEPARAN SULFATE 2-O-SULFOTRANSFERASE"/>
    <property type="match status" value="1"/>
</dbReference>
<dbReference type="OrthoDB" id="10019582at2759"/>
<dbReference type="OMA" id="FIRIAMC"/>
<dbReference type="GeneID" id="110975348"/>
<dbReference type="RefSeq" id="XP_022083460.1">
    <property type="nucleotide sequence ID" value="XM_022227768.1"/>
</dbReference>
<evidence type="ECO:0000256" key="8">
    <source>
        <dbReference type="ARBA" id="ARBA00023180"/>
    </source>
</evidence>
<keyword evidence="7" id="KW-0472">Membrane</keyword>
<dbReference type="GO" id="GO:0000139">
    <property type="term" value="C:Golgi membrane"/>
    <property type="evidence" value="ECO:0007669"/>
    <property type="project" value="UniProtKB-SubCell"/>
</dbReference>
<accession>A0A8B7XTY2</accession>
<dbReference type="InterPro" id="IPR007734">
    <property type="entry name" value="Heparan_SO4_2-O-STrfase"/>
</dbReference>
<evidence type="ECO:0000313" key="11">
    <source>
        <dbReference type="RefSeq" id="XP_022083460.1"/>
    </source>
</evidence>
<keyword evidence="2" id="KW-0808">Transferase</keyword>
<keyword evidence="8" id="KW-0325">Glycoprotein</keyword>